<dbReference type="PROSITE" id="PS50885">
    <property type="entry name" value="HAMP"/>
    <property type="match status" value="1"/>
</dbReference>
<dbReference type="Proteomes" id="UP000682811">
    <property type="component" value="Unassembled WGS sequence"/>
</dbReference>
<dbReference type="InterPro" id="IPR005467">
    <property type="entry name" value="His_kinase_dom"/>
</dbReference>
<feature type="transmembrane region" description="Helical" evidence="12">
    <location>
        <begin position="12"/>
        <end position="34"/>
    </location>
</feature>
<dbReference type="RefSeq" id="WP_212981268.1">
    <property type="nucleotide sequence ID" value="NZ_AP025343.1"/>
</dbReference>
<keyword evidence="16" id="KW-1185">Reference proteome</keyword>
<keyword evidence="11 12" id="KW-0472">Membrane</keyword>
<dbReference type="InterPro" id="IPR048590">
    <property type="entry name" value="CusS-like_sensor"/>
</dbReference>
<feature type="transmembrane region" description="Helical" evidence="12">
    <location>
        <begin position="164"/>
        <end position="186"/>
    </location>
</feature>
<dbReference type="GO" id="GO:0005886">
    <property type="term" value="C:plasma membrane"/>
    <property type="evidence" value="ECO:0007669"/>
    <property type="project" value="UniProtKB-SubCell"/>
</dbReference>
<evidence type="ECO:0000256" key="10">
    <source>
        <dbReference type="ARBA" id="ARBA00023012"/>
    </source>
</evidence>
<evidence type="ECO:0000256" key="8">
    <source>
        <dbReference type="ARBA" id="ARBA00022777"/>
    </source>
</evidence>
<name>A0A919YHD9_9BACL</name>
<feature type="domain" description="Histidine kinase" evidence="13">
    <location>
        <begin position="248"/>
        <end position="460"/>
    </location>
</feature>
<evidence type="ECO:0000256" key="11">
    <source>
        <dbReference type="ARBA" id="ARBA00023136"/>
    </source>
</evidence>
<dbReference type="SUPFAM" id="SSF158472">
    <property type="entry name" value="HAMP domain-like"/>
    <property type="match status" value="1"/>
</dbReference>
<dbReference type="EC" id="2.7.13.3" evidence="3"/>
<keyword evidence="10" id="KW-0902">Two-component regulatory system</keyword>
<dbReference type="CDD" id="cd00082">
    <property type="entry name" value="HisKA"/>
    <property type="match status" value="1"/>
</dbReference>
<dbReference type="InterPro" id="IPR004358">
    <property type="entry name" value="Sig_transdc_His_kin-like_C"/>
</dbReference>
<dbReference type="SMART" id="SM00304">
    <property type="entry name" value="HAMP"/>
    <property type="match status" value="1"/>
</dbReference>
<dbReference type="CDD" id="cd06225">
    <property type="entry name" value="HAMP"/>
    <property type="match status" value="1"/>
</dbReference>
<dbReference type="FunFam" id="3.30.565.10:FF:000006">
    <property type="entry name" value="Sensor histidine kinase WalK"/>
    <property type="match status" value="1"/>
</dbReference>
<feature type="domain" description="HAMP" evidence="14">
    <location>
        <begin position="188"/>
        <end position="240"/>
    </location>
</feature>
<dbReference type="Gene3D" id="1.10.287.130">
    <property type="match status" value="1"/>
</dbReference>
<dbReference type="InterPro" id="IPR003660">
    <property type="entry name" value="HAMP_dom"/>
</dbReference>
<dbReference type="PANTHER" id="PTHR42878">
    <property type="entry name" value="TWO-COMPONENT HISTIDINE KINASE"/>
    <property type="match status" value="1"/>
</dbReference>
<keyword evidence="6" id="KW-0808">Transferase</keyword>
<evidence type="ECO:0000256" key="2">
    <source>
        <dbReference type="ARBA" id="ARBA00004651"/>
    </source>
</evidence>
<sequence>MSIQKRLVGSYLVVISITVLILEIFLIVSVRYYYFHNIERVLMNQAELSASFFQQYFAEEDLEKQSERLLQGFTTHSDAQVQIMDSSGRLLQDSTGLDFGSLMTPYPDVQAAIAGQPESWKGKDSGTREPVLAVSYPLKAHNITVGAVRFVSSLTGTISTINHIACLLLGVGLLVVAIVTILGLFLSGTITRSIQDLKQAADRMTEGDFRINVHKRYRDELGSLADTLNKMASRIVQSEQLKNDFISSVSHELRTPLTSIKGWVITLKASGDGNQDLLHEGLDIIESESDRLGRMVDELLDFSKLDSGRITLDLKPVQLADLLHHIGRQLGPRAARQGVSLHIQADEMLPIIQADENRLKQVLINLIDNSLKFTDAPGSITVEACTAPGHVIVSVADTGTGISEGNLANVLQKFYKGDPHATGSGLGLAISDQIVKLHKGELQIASTEGQGTKVQIRLPI</sequence>
<dbReference type="SUPFAM" id="SSF55874">
    <property type="entry name" value="ATPase domain of HSP90 chaperone/DNA topoisomerase II/histidine kinase"/>
    <property type="match status" value="1"/>
</dbReference>
<keyword evidence="7" id="KW-0547">Nucleotide-binding</keyword>
<keyword evidence="9" id="KW-0067">ATP-binding</keyword>
<dbReference type="InterPro" id="IPR003661">
    <property type="entry name" value="HisK_dim/P_dom"/>
</dbReference>
<gene>
    <name evidence="15" type="ORF">J34TS1_60070</name>
</gene>
<dbReference type="GO" id="GO:0005524">
    <property type="term" value="F:ATP binding"/>
    <property type="evidence" value="ECO:0007669"/>
    <property type="project" value="UniProtKB-KW"/>
</dbReference>
<dbReference type="Pfam" id="PF21085">
    <property type="entry name" value="CusS"/>
    <property type="match status" value="1"/>
</dbReference>
<keyword evidence="12" id="KW-1133">Transmembrane helix</keyword>
<evidence type="ECO:0000256" key="6">
    <source>
        <dbReference type="ARBA" id="ARBA00022679"/>
    </source>
</evidence>
<dbReference type="PANTHER" id="PTHR42878:SF7">
    <property type="entry name" value="SENSOR HISTIDINE KINASE GLRK"/>
    <property type="match status" value="1"/>
</dbReference>
<evidence type="ECO:0000256" key="1">
    <source>
        <dbReference type="ARBA" id="ARBA00000085"/>
    </source>
</evidence>
<comment type="caution">
    <text evidence="15">The sequence shown here is derived from an EMBL/GenBank/DDBJ whole genome shotgun (WGS) entry which is preliminary data.</text>
</comment>
<dbReference type="GO" id="GO:0000155">
    <property type="term" value="F:phosphorelay sensor kinase activity"/>
    <property type="evidence" value="ECO:0007669"/>
    <property type="project" value="InterPro"/>
</dbReference>
<evidence type="ECO:0000259" key="13">
    <source>
        <dbReference type="PROSITE" id="PS50109"/>
    </source>
</evidence>
<dbReference type="PROSITE" id="PS50109">
    <property type="entry name" value="HIS_KIN"/>
    <property type="match status" value="1"/>
</dbReference>
<dbReference type="Gene3D" id="3.30.565.10">
    <property type="entry name" value="Histidine kinase-like ATPase, C-terminal domain"/>
    <property type="match status" value="1"/>
</dbReference>
<dbReference type="InterPro" id="IPR036097">
    <property type="entry name" value="HisK_dim/P_sf"/>
</dbReference>
<dbReference type="SUPFAM" id="SSF47384">
    <property type="entry name" value="Homodimeric domain of signal transducing histidine kinase"/>
    <property type="match status" value="1"/>
</dbReference>
<dbReference type="FunFam" id="1.10.287.130:FF:000001">
    <property type="entry name" value="Two-component sensor histidine kinase"/>
    <property type="match status" value="1"/>
</dbReference>
<reference evidence="15 16" key="1">
    <citation type="submission" date="2021-03" db="EMBL/GenBank/DDBJ databases">
        <title>Antimicrobial resistance genes in bacteria isolated from Japanese honey, and their potential for conferring macrolide and lincosamide resistance in the American foulbrood pathogen Paenibacillus larvae.</title>
        <authorList>
            <person name="Okamoto M."/>
            <person name="Kumagai M."/>
            <person name="Kanamori H."/>
            <person name="Takamatsu D."/>
        </authorList>
    </citation>
    <scope>NUCLEOTIDE SEQUENCE [LARGE SCALE GENOMIC DNA]</scope>
    <source>
        <strain evidence="15 16">J34TS1</strain>
    </source>
</reference>
<dbReference type="PRINTS" id="PR00344">
    <property type="entry name" value="BCTRLSENSOR"/>
</dbReference>
<dbReference type="Pfam" id="PF00672">
    <property type="entry name" value="HAMP"/>
    <property type="match status" value="1"/>
</dbReference>
<evidence type="ECO:0000259" key="14">
    <source>
        <dbReference type="PROSITE" id="PS50885"/>
    </source>
</evidence>
<evidence type="ECO:0000256" key="5">
    <source>
        <dbReference type="ARBA" id="ARBA00022553"/>
    </source>
</evidence>
<dbReference type="Gene3D" id="3.30.450.20">
    <property type="entry name" value="PAS domain"/>
    <property type="match status" value="1"/>
</dbReference>
<keyword evidence="5" id="KW-0597">Phosphoprotein</keyword>
<evidence type="ECO:0000256" key="7">
    <source>
        <dbReference type="ARBA" id="ARBA00022741"/>
    </source>
</evidence>
<keyword evidence="4" id="KW-1003">Cell membrane</keyword>
<dbReference type="Pfam" id="PF02518">
    <property type="entry name" value="HATPase_c"/>
    <property type="match status" value="1"/>
</dbReference>
<dbReference type="Pfam" id="PF00512">
    <property type="entry name" value="HisKA"/>
    <property type="match status" value="1"/>
</dbReference>
<evidence type="ECO:0000256" key="3">
    <source>
        <dbReference type="ARBA" id="ARBA00012438"/>
    </source>
</evidence>
<keyword evidence="8 15" id="KW-0418">Kinase</keyword>
<evidence type="ECO:0000256" key="4">
    <source>
        <dbReference type="ARBA" id="ARBA00022475"/>
    </source>
</evidence>
<evidence type="ECO:0000313" key="16">
    <source>
        <dbReference type="Proteomes" id="UP000682811"/>
    </source>
</evidence>
<evidence type="ECO:0000256" key="12">
    <source>
        <dbReference type="SAM" id="Phobius"/>
    </source>
</evidence>
<dbReference type="GO" id="GO:0000156">
    <property type="term" value="F:phosphorelay response regulator activity"/>
    <property type="evidence" value="ECO:0007669"/>
    <property type="project" value="TreeGrafter"/>
</dbReference>
<dbReference type="InterPro" id="IPR036890">
    <property type="entry name" value="HATPase_C_sf"/>
</dbReference>
<keyword evidence="12" id="KW-0812">Transmembrane</keyword>
<organism evidence="15 16">
    <name type="scientific">Paenibacillus azoreducens</name>
    <dbReference type="NCBI Taxonomy" id="116718"/>
    <lineage>
        <taxon>Bacteria</taxon>
        <taxon>Bacillati</taxon>
        <taxon>Bacillota</taxon>
        <taxon>Bacilli</taxon>
        <taxon>Bacillales</taxon>
        <taxon>Paenibacillaceae</taxon>
        <taxon>Paenibacillus</taxon>
    </lineage>
</organism>
<evidence type="ECO:0000256" key="9">
    <source>
        <dbReference type="ARBA" id="ARBA00022840"/>
    </source>
</evidence>
<dbReference type="GO" id="GO:0007234">
    <property type="term" value="P:osmosensory signaling via phosphorelay pathway"/>
    <property type="evidence" value="ECO:0007669"/>
    <property type="project" value="TreeGrafter"/>
</dbReference>
<dbReference type="GO" id="GO:0030295">
    <property type="term" value="F:protein kinase activator activity"/>
    <property type="evidence" value="ECO:0007669"/>
    <property type="project" value="TreeGrafter"/>
</dbReference>
<comment type="subcellular location">
    <subcellularLocation>
        <location evidence="2">Cell membrane</location>
        <topology evidence="2">Multi-pass membrane protein</topology>
    </subcellularLocation>
</comment>
<proteinExistence type="predicted"/>
<dbReference type="Gene3D" id="1.10.8.500">
    <property type="entry name" value="HAMP domain in histidine kinase"/>
    <property type="match status" value="1"/>
</dbReference>
<evidence type="ECO:0000313" key="15">
    <source>
        <dbReference type="EMBL" id="GIO51242.1"/>
    </source>
</evidence>
<dbReference type="AlphaFoldDB" id="A0A919YHD9"/>
<comment type="catalytic activity">
    <reaction evidence="1">
        <text>ATP + protein L-histidine = ADP + protein N-phospho-L-histidine.</text>
        <dbReference type="EC" id="2.7.13.3"/>
    </reaction>
</comment>
<protein>
    <recommendedName>
        <fullName evidence="3">histidine kinase</fullName>
        <ecNumber evidence="3">2.7.13.3</ecNumber>
    </recommendedName>
</protein>
<dbReference type="SMART" id="SM00388">
    <property type="entry name" value="HisKA"/>
    <property type="match status" value="1"/>
</dbReference>
<dbReference type="InterPro" id="IPR050351">
    <property type="entry name" value="BphY/WalK/GraS-like"/>
</dbReference>
<dbReference type="SMART" id="SM00387">
    <property type="entry name" value="HATPase_c"/>
    <property type="match status" value="1"/>
</dbReference>
<dbReference type="InterPro" id="IPR003594">
    <property type="entry name" value="HATPase_dom"/>
</dbReference>
<dbReference type="EMBL" id="BORT01000047">
    <property type="protein sequence ID" value="GIO51242.1"/>
    <property type="molecule type" value="Genomic_DNA"/>
</dbReference>
<accession>A0A919YHD9</accession>